<proteinExistence type="predicted"/>
<evidence type="ECO:0000256" key="1">
    <source>
        <dbReference type="SAM" id="Phobius"/>
    </source>
</evidence>
<keyword evidence="1" id="KW-0812">Transmembrane</keyword>
<dbReference type="Pfam" id="PF26224">
    <property type="entry name" value="DUF8050"/>
    <property type="match status" value="1"/>
</dbReference>
<feature type="transmembrane region" description="Helical" evidence="1">
    <location>
        <begin position="12"/>
        <end position="39"/>
    </location>
</feature>
<organism evidence="3 4">
    <name type="scientific">Natranaeroarchaeum sulfidigenes</name>
    <dbReference type="NCBI Taxonomy" id="2784880"/>
    <lineage>
        <taxon>Archaea</taxon>
        <taxon>Methanobacteriati</taxon>
        <taxon>Methanobacteriota</taxon>
        <taxon>Stenosarchaea group</taxon>
        <taxon>Halobacteria</taxon>
        <taxon>Halobacteriales</taxon>
        <taxon>Natronoarchaeaceae</taxon>
        <taxon>Natranaeroarchaeum</taxon>
    </lineage>
</organism>
<keyword evidence="4" id="KW-1185">Reference proteome</keyword>
<dbReference type="Proteomes" id="UP000663586">
    <property type="component" value="Chromosome"/>
</dbReference>
<evidence type="ECO:0000313" key="4">
    <source>
        <dbReference type="Proteomes" id="UP000663586"/>
    </source>
</evidence>
<reference evidence="3" key="1">
    <citation type="submission" date="2020-11" db="EMBL/GenBank/DDBJ databases">
        <title>Carbohydrate-dependent, anaerobic sulfur respiration: A novel catabolism in halophilic archaea.</title>
        <authorList>
            <person name="Sorokin D.Y."/>
            <person name="Messina E."/>
            <person name="Smedile F."/>
            <person name="La Cono V."/>
            <person name="Hallsworth J.E."/>
            <person name="Yakimov M.M."/>
        </authorList>
    </citation>
    <scope>NUCLEOTIDE SEQUENCE</scope>
    <source>
        <strain evidence="3">AArc-S</strain>
    </source>
</reference>
<evidence type="ECO:0000259" key="2">
    <source>
        <dbReference type="Pfam" id="PF26224"/>
    </source>
</evidence>
<protein>
    <submittedName>
        <fullName evidence="3">Putative membrane protein</fullName>
    </submittedName>
</protein>
<evidence type="ECO:0000313" key="3">
    <source>
        <dbReference type="EMBL" id="QSG02483.1"/>
    </source>
</evidence>
<dbReference type="EMBL" id="CP064786">
    <property type="protein sequence ID" value="QSG02483.1"/>
    <property type="molecule type" value="Genomic_DNA"/>
</dbReference>
<keyword evidence="1" id="KW-1133">Transmembrane helix</keyword>
<feature type="domain" description="DUF8050" evidence="2">
    <location>
        <begin position="3"/>
        <end position="144"/>
    </location>
</feature>
<feature type="transmembrane region" description="Helical" evidence="1">
    <location>
        <begin position="120"/>
        <end position="139"/>
    </location>
</feature>
<keyword evidence="1" id="KW-0472">Membrane</keyword>
<dbReference type="AlphaFoldDB" id="A0A897MTW6"/>
<dbReference type="RefSeq" id="WP_238479630.1">
    <property type="nucleotide sequence ID" value="NZ_CP064786.1"/>
</dbReference>
<dbReference type="GeneID" id="70684649"/>
<dbReference type="InterPro" id="IPR026436">
    <property type="entry name" value="CHP04206"/>
</dbReference>
<gene>
    <name evidence="3" type="ORF">AArcS_1266</name>
</gene>
<feature type="transmembrane region" description="Helical" evidence="1">
    <location>
        <begin position="69"/>
        <end position="90"/>
    </location>
</feature>
<feature type="transmembrane region" description="Helical" evidence="1">
    <location>
        <begin position="97"/>
        <end position="114"/>
    </location>
</feature>
<sequence>MTTEAARRRLIAIVLLGLVPWVVVLFPGQFDLVFAWGWINSENWNVVTMWDYLFEYTRGFRALPRHLQAWPIATLLYCCALGSAASGAAIGREDRRVTAGLLVLAALSMLRYTIGFSHPTATVLPVFVPAVLVVCWWFYADALTPERIVEG</sequence>
<dbReference type="InterPro" id="IPR058363">
    <property type="entry name" value="DUF8050"/>
</dbReference>
<dbReference type="KEGG" id="hara:AArcS_1266"/>
<dbReference type="NCBIfam" id="TIGR04206">
    <property type="entry name" value="near_ArtA"/>
    <property type="match status" value="1"/>
</dbReference>
<accession>A0A897MTW6</accession>
<name>A0A897MTW6_9EURY</name>